<dbReference type="Pfam" id="PF11981">
    <property type="entry name" value="DUF3482"/>
    <property type="match status" value="1"/>
</dbReference>
<dbReference type="SUPFAM" id="SSF52540">
    <property type="entry name" value="P-loop containing nucleoside triphosphate hydrolases"/>
    <property type="match status" value="1"/>
</dbReference>
<dbReference type="Pfam" id="PF01926">
    <property type="entry name" value="MMR_HSR1"/>
    <property type="match status" value="1"/>
</dbReference>
<evidence type="ECO:0000259" key="1">
    <source>
        <dbReference type="Pfam" id="PF01926"/>
    </source>
</evidence>
<dbReference type="EMBL" id="LR743508">
    <property type="protein sequence ID" value="CAA2110315.1"/>
    <property type="molecule type" value="Genomic_DNA"/>
</dbReference>
<gene>
    <name evidence="2" type="primary">engB_2</name>
    <name evidence="2" type="ORF">VVAX_06564</name>
</gene>
<dbReference type="GO" id="GO:0030488">
    <property type="term" value="P:tRNA methylation"/>
    <property type="evidence" value="ECO:0007669"/>
    <property type="project" value="TreeGrafter"/>
</dbReference>
<evidence type="ECO:0000313" key="2">
    <source>
        <dbReference type="EMBL" id="CAA2110315.1"/>
    </source>
</evidence>
<name>A0A679JVK4_VARPD</name>
<organism evidence="2">
    <name type="scientific">Variovorax paradoxus</name>
    <dbReference type="NCBI Taxonomy" id="34073"/>
    <lineage>
        <taxon>Bacteria</taxon>
        <taxon>Pseudomonadati</taxon>
        <taxon>Pseudomonadota</taxon>
        <taxon>Betaproteobacteria</taxon>
        <taxon>Burkholderiales</taxon>
        <taxon>Comamonadaceae</taxon>
        <taxon>Variovorax</taxon>
    </lineage>
</organism>
<dbReference type="RefSeq" id="WP_339094748.1">
    <property type="nucleotide sequence ID" value="NZ_LR743508.1"/>
</dbReference>
<dbReference type="AlphaFoldDB" id="A0A679JVK4"/>
<dbReference type="InterPro" id="IPR005225">
    <property type="entry name" value="Small_GTP-bd"/>
</dbReference>
<dbReference type="PANTHER" id="PTHR42714:SF7">
    <property type="entry name" value="G DOMAIN-CONTAINING PROTEIN"/>
    <property type="match status" value="1"/>
</dbReference>
<dbReference type="InterPro" id="IPR021871">
    <property type="entry name" value="DUF3482"/>
</dbReference>
<reference evidence="2" key="1">
    <citation type="submission" date="2019-12" db="EMBL/GenBank/DDBJ databases">
        <authorList>
            <person name="Cremers G."/>
        </authorList>
    </citation>
    <scope>NUCLEOTIDE SEQUENCE</scope>
    <source>
        <strain evidence="2">Vvax</strain>
    </source>
</reference>
<accession>A0A679JVK4</accession>
<dbReference type="PANTHER" id="PTHR42714">
    <property type="entry name" value="TRNA MODIFICATION GTPASE GTPBP3"/>
    <property type="match status" value="1"/>
</dbReference>
<protein>
    <submittedName>
        <fullName evidence="2">GTP-binding protein EngB</fullName>
    </submittedName>
</protein>
<proteinExistence type="predicted"/>
<dbReference type="NCBIfam" id="TIGR00231">
    <property type="entry name" value="small_GTP"/>
    <property type="match status" value="1"/>
</dbReference>
<feature type="domain" description="G" evidence="1">
    <location>
        <begin position="12"/>
        <end position="155"/>
    </location>
</feature>
<sequence length="483" mass="52030">MTQRPQAQAPIRIAVVGHTNAGKTSLLRTLTRRVNFGEVSDRPGTTRHVESADLEVNGAAAVRFFDTPGLEDAVALREHFAGADSQATPPERIRRFLQGPEAHGVFEQEAKVLRTMLEIDAAFLVIDVREPVLPKFRDEIELLNSCARPVLPVLNFVRDAASREPAWKELLSAYGLHVQVRFDAAAPFVGAERDLYNDLATLLRERRELLRHVVDALDTEAAQRRRSACARIAELLVDAAAVRRTVPATEFADAARRQALVTALQKTVFDKAQRCTDDLLALYGFRQGDADEAPLPMIEGRWALDFFNPEAMKDAGLRLGKGAVIGAAVGVVADLAMAGISLGTGAALGGAIGGAVSQGWGPLGRKLANKLRDMHELTVEDGVLFALVAWQLKLTQALELRGHAATQRISAGAAAEGASEDVVNDTLSQAIAAAVRAAQPARNHPDWEAGGNAAARIFWRASPQREALAADLSQALLRAFEPA</sequence>
<dbReference type="GO" id="GO:0005525">
    <property type="term" value="F:GTP binding"/>
    <property type="evidence" value="ECO:0007669"/>
    <property type="project" value="InterPro"/>
</dbReference>
<dbReference type="GO" id="GO:0005829">
    <property type="term" value="C:cytosol"/>
    <property type="evidence" value="ECO:0007669"/>
    <property type="project" value="TreeGrafter"/>
</dbReference>
<dbReference type="GO" id="GO:0002098">
    <property type="term" value="P:tRNA wobble uridine modification"/>
    <property type="evidence" value="ECO:0007669"/>
    <property type="project" value="TreeGrafter"/>
</dbReference>
<dbReference type="InterPro" id="IPR006073">
    <property type="entry name" value="GTP-bd"/>
</dbReference>
<dbReference type="Gene3D" id="3.40.50.300">
    <property type="entry name" value="P-loop containing nucleotide triphosphate hydrolases"/>
    <property type="match status" value="1"/>
</dbReference>
<dbReference type="InterPro" id="IPR027417">
    <property type="entry name" value="P-loop_NTPase"/>
</dbReference>